<name>A0A4P2Q2R0_SORCE</name>
<dbReference type="Gene3D" id="2.130.10.80">
    <property type="entry name" value="Galactose oxidase/kelch, beta-propeller"/>
    <property type="match status" value="6"/>
</dbReference>
<accession>A0A4P2Q2R0</accession>
<protein>
    <submittedName>
        <fullName evidence="2">Uncharacterized protein</fullName>
    </submittedName>
</protein>
<sequence length="921" mass="95743">MHSHSPFRRWLFILSSLLLGGALSASGIGCALGPESPAGDDLRRQFPEQAPQVLEASGAFVAVEDGFARASIGDLNLDPDVEAPPRRRGDLQAALPARGEGAIRLRLPGGFDVRVRELGAEGEGAVVERAVAYPREGGTSFWSAIDGGYEEWLLLDAGVARGGAPAAAWEVEGATLRQQGDAVEVVDETGAARLRVTAPAAYARGGRPIAARLAVRGATLELWADAGGEPALVDPVWAPADTMSTERWSHTATQLQDGKVLIVAGGDNFSVLASAELYSPATNTWSSAGSLATARRAHAAVRLSNGKVLVVGGTNFINSAWLASAELYDPATNTWSSAAPLATQRWGHRATQLQDGRVLVTGGNNATAALTSAELYDPTTNIWSSAAPMGASRHLHSATLLQDGRVLVTGGQHGNTFLTSSEIYDPSTDSWSSVGAMGTARYFHSATLLQDGRVLVTGGYNSGSLELSSAEIFDPSSLTWTAAPSMSIHRNGHAATLLPDGKVLVTGGTASSSSHSSTATVEVYDPVTNAWTGLQSMTDLRTLHTATLLQDGKVLVTGGRRYVPPSSTTALASTEIYDPAAMQWVSTPLMANAHGWRAATLLHDGRVLAAGADGVSHTSADLYDPATDTWTEAAPMAGSHRWHTLTRLGNDKVLVAGDSSTTVATNAELYDPATDTWSSVGSSTVSRYEHTATLLADGKVLLIGGRQAGTSSTLLATTALYDPATNTWTAKASMSAPRFGHTATLLGSGEVLVTGGFSTTAYAATAEIYDPATDTWSPATSMSSARMYHTATLLSDGDVLILGGESSPLDYLASTEIYDPSSDTWTSGPSLGVGRSLHAATGLDDGRVLVTGGRTYGPSSGVAALSSAEIHDPVSNTWTAVDSMNDVRMAHAALLLGDGRVLAVGSSGASSWRSSAEIYSP</sequence>
<keyword evidence="1" id="KW-0732">Signal</keyword>
<dbReference type="SUPFAM" id="SSF117281">
    <property type="entry name" value="Kelch motif"/>
    <property type="match status" value="3"/>
</dbReference>
<proteinExistence type="predicted"/>
<feature type="chain" id="PRO_5021010762" evidence="1">
    <location>
        <begin position="32"/>
        <end position="921"/>
    </location>
</feature>
<dbReference type="InterPro" id="IPR006652">
    <property type="entry name" value="Kelch_1"/>
</dbReference>
<feature type="signal peptide" evidence="1">
    <location>
        <begin position="1"/>
        <end position="31"/>
    </location>
</feature>
<dbReference type="AlphaFoldDB" id="A0A4P2Q2R0"/>
<evidence type="ECO:0000313" key="2">
    <source>
        <dbReference type="EMBL" id="AUX23564.1"/>
    </source>
</evidence>
<gene>
    <name evidence="2" type="ORF">SOCEGT47_040910</name>
</gene>
<dbReference type="SMART" id="SM00612">
    <property type="entry name" value="Kelch"/>
    <property type="match status" value="13"/>
</dbReference>
<dbReference type="InterPro" id="IPR037293">
    <property type="entry name" value="Gal_Oxidase_central_sf"/>
</dbReference>
<evidence type="ECO:0000313" key="3">
    <source>
        <dbReference type="Proteomes" id="UP000295781"/>
    </source>
</evidence>
<dbReference type="InterPro" id="IPR015915">
    <property type="entry name" value="Kelch-typ_b-propeller"/>
</dbReference>
<dbReference type="Pfam" id="PF01344">
    <property type="entry name" value="Kelch_1"/>
    <property type="match status" value="2"/>
</dbReference>
<organism evidence="2 3">
    <name type="scientific">Sorangium cellulosum</name>
    <name type="common">Polyangium cellulosum</name>
    <dbReference type="NCBI Taxonomy" id="56"/>
    <lineage>
        <taxon>Bacteria</taxon>
        <taxon>Pseudomonadati</taxon>
        <taxon>Myxococcota</taxon>
        <taxon>Polyangia</taxon>
        <taxon>Polyangiales</taxon>
        <taxon>Polyangiaceae</taxon>
        <taxon>Sorangium</taxon>
    </lineage>
</organism>
<dbReference type="PANTHER" id="PTHR45632">
    <property type="entry name" value="LD33804P"/>
    <property type="match status" value="1"/>
</dbReference>
<evidence type="ECO:0000256" key="1">
    <source>
        <dbReference type="SAM" id="SignalP"/>
    </source>
</evidence>
<dbReference type="Gene3D" id="2.120.10.80">
    <property type="entry name" value="Kelch-type beta propeller"/>
    <property type="match status" value="3"/>
</dbReference>
<dbReference type="PANTHER" id="PTHR45632:SF26">
    <property type="entry name" value="BTB DOMAIN-CONTAINING PROTEIN"/>
    <property type="match status" value="1"/>
</dbReference>
<dbReference type="Pfam" id="PF24681">
    <property type="entry name" value="Kelch_KLHDC2_KLHL20_DRC7"/>
    <property type="match status" value="2"/>
</dbReference>
<dbReference type="EMBL" id="CP012670">
    <property type="protein sequence ID" value="AUX23564.1"/>
    <property type="molecule type" value="Genomic_DNA"/>
</dbReference>
<reference evidence="2 3" key="1">
    <citation type="submission" date="2015-09" db="EMBL/GenBank/DDBJ databases">
        <title>Sorangium comparison.</title>
        <authorList>
            <person name="Zaburannyi N."/>
            <person name="Bunk B."/>
            <person name="Overmann J."/>
            <person name="Mueller R."/>
        </authorList>
    </citation>
    <scope>NUCLEOTIDE SEQUENCE [LARGE SCALE GENOMIC DNA]</scope>
    <source>
        <strain evidence="2 3">So ceGT47</strain>
    </source>
</reference>
<dbReference type="Proteomes" id="UP000295781">
    <property type="component" value="Chromosome"/>
</dbReference>